<feature type="domain" description="Peptidase M16 N-terminal" evidence="4">
    <location>
        <begin position="21"/>
        <end position="168"/>
    </location>
</feature>
<evidence type="ECO:0000256" key="1">
    <source>
        <dbReference type="ARBA" id="ARBA00001947"/>
    </source>
</evidence>
<organism evidence="6 7">
    <name type="scientific">Rubricoccus marinus</name>
    <dbReference type="NCBI Taxonomy" id="716817"/>
    <lineage>
        <taxon>Bacteria</taxon>
        <taxon>Pseudomonadati</taxon>
        <taxon>Rhodothermota</taxon>
        <taxon>Rhodothermia</taxon>
        <taxon>Rhodothermales</taxon>
        <taxon>Rubricoccaceae</taxon>
        <taxon>Rubricoccus</taxon>
    </lineage>
</organism>
<dbReference type="GO" id="GO:0046872">
    <property type="term" value="F:metal ion binding"/>
    <property type="evidence" value="ECO:0007669"/>
    <property type="project" value="InterPro"/>
</dbReference>
<dbReference type="InterPro" id="IPR011249">
    <property type="entry name" value="Metalloenz_LuxS/M16"/>
</dbReference>
<comment type="caution">
    <text evidence="6">The sequence shown here is derived from an EMBL/GenBank/DDBJ whole genome shotgun (WGS) entry which is preliminary data.</text>
</comment>
<dbReference type="OrthoDB" id="9811314at2"/>
<dbReference type="GO" id="GO:0004222">
    <property type="term" value="F:metalloendopeptidase activity"/>
    <property type="evidence" value="ECO:0007669"/>
    <property type="project" value="InterPro"/>
</dbReference>
<evidence type="ECO:0000256" key="2">
    <source>
        <dbReference type="ARBA" id="ARBA00007261"/>
    </source>
</evidence>
<evidence type="ECO:0000313" key="7">
    <source>
        <dbReference type="Proteomes" id="UP000216446"/>
    </source>
</evidence>
<dbReference type="InterPro" id="IPR007863">
    <property type="entry name" value="Peptidase_M16_C"/>
</dbReference>
<gene>
    <name evidence="6" type="ORF">BSZ36_06425</name>
</gene>
<evidence type="ECO:0000259" key="4">
    <source>
        <dbReference type="Pfam" id="PF00675"/>
    </source>
</evidence>
<dbReference type="EMBL" id="MQWB01000001">
    <property type="protein sequence ID" value="OZC02641.1"/>
    <property type="molecule type" value="Genomic_DNA"/>
</dbReference>
<dbReference type="GO" id="GO:0006508">
    <property type="term" value="P:proteolysis"/>
    <property type="evidence" value="ECO:0007669"/>
    <property type="project" value="InterPro"/>
</dbReference>
<dbReference type="Pfam" id="PF05193">
    <property type="entry name" value="Peptidase_M16_C"/>
    <property type="match status" value="1"/>
</dbReference>
<comment type="cofactor">
    <cofactor evidence="1">
        <name>Zn(2+)</name>
        <dbReference type="ChEBI" id="CHEBI:29105"/>
    </cofactor>
</comment>
<dbReference type="AlphaFoldDB" id="A0A259TY54"/>
<dbReference type="PANTHER" id="PTHR11851">
    <property type="entry name" value="METALLOPROTEASE"/>
    <property type="match status" value="1"/>
</dbReference>
<feature type="domain" description="Peptidase M16 C-terminal" evidence="5">
    <location>
        <begin position="174"/>
        <end position="350"/>
    </location>
</feature>
<dbReference type="InParanoid" id="A0A259TY54"/>
<dbReference type="Proteomes" id="UP000216446">
    <property type="component" value="Unassembled WGS sequence"/>
</dbReference>
<dbReference type="InterPro" id="IPR001431">
    <property type="entry name" value="Pept_M16_Zn_BS"/>
</dbReference>
<dbReference type="PANTHER" id="PTHR11851:SF49">
    <property type="entry name" value="MITOCHONDRIAL-PROCESSING PEPTIDASE SUBUNIT ALPHA"/>
    <property type="match status" value="1"/>
</dbReference>
<reference evidence="6 7" key="1">
    <citation type="submission" date="2016-11" db="EMBL/GenBank/DDBJ databases">
        <title>Study of marine rhodopsin-containing bacteria.</title>
        <authorList>
            <person name="Yoshizawa S."/>
            <person name="Kumagai Y."/>
            <person name="Kogure K."/>
        </authorList>
    </citation>
    <scope>NUCLEOTIDE SEQUENCE [LARGE SCALE GENOMIC DNA]</scope>
    <source>
        <strain evidence="6 7">SG-29</strain>
    </source>
</reference>
<sequence>MAKKQPLAPGFERTVLDNGVRVVTESIPSVRSVAVGAWVDAGSRDETESEAGLTHFIEHLVFKGTRARQGHHINQRMESVGGYLNAFTTKENTCFYARALDEHLARALDTTLDLVTQPTLPPREIEKEKDVVIEEIKMYEDAPEDHVYDHYEAAMYPGHPLGRPIIGTPETVRSFSREDLTGFMDRHYVPNRLVVSVAGHARHADVVRLVEKQLRDFDRAPEAFRREPANDYTPLATEIEVTTTQQAHLVVGTRSFGALDERRTALSVLNTILGGGMSSRLNQNIREKYGYCYSVYSFVNLVRDAGDVGVYMATDPSRLDRSRQLIVRELQKLAAAPVSARMLARAKEQLKGSVMLGVESMSNRMQRLGRVELTYEEHISLDTAIEEVMAVTAEDVRSVAEALFVEDRLSTVALVPAA</sequence>
<accession>A0A259TY54</accession>
<evidence type="ECO:0000256" key="3">
    <source>
        <dbReference type="RuleBase" id="RU004447"/>
    </source>
</evidence>
<keyword evidence="7" id="KW-1185">Reference proteome</keyword>
<protein>
    <submittedName>
        <fullName evidence="6">Peptidase M16</fullName>
    </submittedName>
</protein>
<dbReference type="Gene3D" id="3.30.830.10">
    <property type="entry name" value="Metalloenzyme, LuxS/M16 peptidase-like"/>
    <property type="match status" value="2"/>
</dbReference>
<name>A0A259TY54_9BACT</name>
<evidence type="ECO:0000313" key="6">
    <source>
        <dbReference type="EMBL" id="OZC02641.1"/>
    </source>
</evidence>
<dbReference type="Pfam" id="PF00675">
    <property type="entry name" value="Peptidase_M16"/>
    <property type="match status" value="1"/>
</dbReference>
<dbReference type="InterPro" id="IPR050361">
    <property type="entry name" value="MPP/UQCRC_Complex"/>
</dbReference>
<dbReference type="PROSITE" id="PS00143">
    <property type="entry name" value="INSULINASE"/>
    <property type="match status" value="1"/>
</dbReference>
<dbReference type="FunFam" id="3.30.830.10:FF:000008">
    <property type="entry name" value="Mitochondrial-processing peptidase subunit beta"/>
    <property type="match status" value="1"/>
</dbReference>
<evidence type="ECO:0000259" key="5">
    <source>
        <dbReference type="Pfam" id="PF05193"/>
    </source>
</evidence>
<dbReference type="InterPro" id="IPR011765">
    <property type="entry name" value="Pept_M16_N"/>
</dbReference>
<proteinExistence type="inferred from homology"/>
<dbReference type="RefSeq" id="WP_094547105.1">
    <property type="nucleotide sequence ID" value="NZ_MQWB01000001.1"/>
</dbReference>
<comment type="similarity">
    <text evidence="2 3">Belongs to the peptidase M16 family.</text>
</comment>
<dbReference type="SUPFAM" id="SSF63411">
    <property type="entry name" value="LuxS/MPP-like metallohydrolase"/>
    <property type="match status" value="2"/>
</dbReference>